<sequence>MTSLCQLKKSSRVPASKVHQEDVFDPAIHLSYSPPEKKFTMRDLLLDKGASASSIAGTTPFSLLSREGVRAYRRGLFQQNVLEQCSSSPFPGTLVLRDVEKQSKFIKEFWTHPQTIRIVSEAMGVPLEVVMPTEIGHTNIQVEGATVSEMTKKLQVEPSVEKVELSAEERAYDPLKDSSAIIPWHYDSYPYVCVLMLSETDGMIGGETYIKKGDGTSQRVEGPRIGHVVMLQGGKVQHLAARARGVKERISTITSYRSSVPTVYDSSYMTNIRPYANLNSLYPQWTQYRLRKMRDEIDNYLDQIEKRPESTLDRAGLENFINEQVGYLRRTSRQMIAPEEQKRMLKKYGMAAYYDAPRIWKRVQSLPNFEHIASSADRDRVWMPQSVYWTDLQGSIEAFRLGKSLKSTMGSLTWDFQREYFMGDELLRQGLNEMFLDWLGASGLWELYCKMA</sequence>
<evidence type="ECO:0000313" key="1">
    <source>
        <dbReference type="EMBL" id="KAH6879476.1"/>
    </source>
</evidence>
<dbReference type="AlphaFoldDB" id="A0A9P8VV21"/>
<proteinExistence type="predicted"/>
<evidence type="ECO:0000313" key="2">
    <source>
        <dbReference type="Proteomes" id="UP000777438"/>
    </source>
</evidence>
<keyword evidence="2" id="KW-1185">Reference proteome</keyword>
<dbReference type="OrthoDB" id="10256055at2759"/>
<organism evidence="1 2">
    <name type="scientific">Thelonectria olida</name>
    <dbReference type="NCBI Taxonomy" id="1576542"/>
    <lineage>
        <taxon>Eukaryota</taxon>
        <taxon>Fungi</taxon>
        <taxon>Dikarya</taxon>
        <taxon>Ascomycota</taxon>
        <taxon>Pezizomycotina</taxon>
        <taxon>Sordariomycetes</taxon>
        <taxon>Hypocreomycetidae</taxon>
        <taxon>Hypocreales</taxon>
        <taxon>Nectriaceae</taxon>
        <taxon>Thelonectria</taxon>
    </lineage>
</organism>
<dbReference type="PANTHER" id="PTHR41677:SF1">
    <property type="entry name" value="FE2OG DIOXYGENASE DOMAIN-CONTAINING PROTEIN"/>
    <property type="match status" value="1"/>
</dbReference>
<reference evidence="1 2" key="1">
    <citation type="journal article" date="2021" name="Nat. Commun.">
        <title>Genetic determinants of endophytism in the Arabidopsis root mycobiome.</title>
        <authorList>
            <person name="Mesny F."/>
            <person name="Miyauchi S."/>
            <person name="Thiergart T."/>
            <person name="Pickel B."/>
            <person name="Atanasova L."/>
            <person name="Karlsson M."/>
            <person name="Huettel B."/>
            <person name="Barry K.W."/>
            <person name="Haridas S."/>
            <person name="Chen C."/>
            <person name="Bauer D."/>
            <person name="Andreopoulos W."/>
            <person name="Pangilinan J."/>
            <person name="LaButti K."/>
            <person name="Riley R."/>
            <person name="Lipzen A."/>
            <person name="Clum A."/>
            <person name="Drula E."/>
            <person name="Henrissat B."/>
            <person name="Kohler A."/>
            <person name="Grigoriev I.V."/>
            <person name="Martin F.M."/>
            <person name="Hacquard S."/>
        </authorList>
    </citation>
    <scope>NUCLEOTIDE SEQUENCE [LARGE SCALE GENOMIC DNA]</scope>
    <source>
        <strain evidence="1 2">MPI-CAGE-CH-0241</strain>
    </source>
</reference>
<gene>
    <name evidence="1" type="ORF">B0T10DRAFT_540602</name>
</gene>
<accession>A0A9P8VV21</accession>
<dbReference type="Proteomes" id="UP000777438">
    <property type="component" value="Unassembled WGS sequence"/>
</dbReference>
<comment type="caution">
    <text evidence="1">The sequence shown here is derived from an EMBL/GenBank/DDBJ whole genome shotgun (WGS) entry which is preliminary data.</text>
</comment>
<name>A0A9P8VV21_9HYPO</name>
<protein>
    <submittedName>
        <fullName evidence="1">Uncharacterized protein</fullName>
    </submittedName>
</protein>
<dbReference type="EMBL" id="JAGPYM010000029">
    <property type="protein sequence ID" value="KAH6879476.1"/>
    <property type="molecule type" value="Genomic_DNA"/>
</dbReference>
<dbReference type="PANTHER" id="PTHR41677">
    <property type="entry name" value="YALI0B19030P"/>
    <property type="match status" value="1"/>
</dbReference>